<evidence type="ECO:0000313" key="3">
    <source>
        <dbReference type="EMBL" id="PPK47877.1"/>
    </source>
</evidence>
<dbReference type="RefSeq" id="WP_104410183.1">
    <property type="nucleotide sequence ID" value="NZ_PTIS01000012.1"/>
</dbReference>
<dbReference type="STRING" id="37659.GCA_000703125_00252"/>
<keyword evidence="2" id="KW-1133">Transmembrane helix</keyword>
<keyword evidence="2" id="KW-0472">Membrane</keyword>
<feature type="transmembrane region" description="Helical" evidence="2">
    <location>
        <begin position="20"/>
        <end position="38"/>
    </location>
</feature>
<dbReference type="EMBL" id="PTIS01000012">
    <property type="protein sequence ID" value="PPK47877.1"/>
    <property type="molecule type" value="Genomic_DNA"/>
</dbReference>
<protein>
    <submittedName>
        <fullName evidence="3">Uncharacterized protein</fullName>
    </submittedName>
</protein>
<comment type="caution">
    <text evidence="3">The sequence shown here is derived from an EMBL/GenBank/DDBJ whole genome shotgun (WGS) entry which is preliminary data.</text>
</comment>
<accession>A0A2S6FWG5</accession>
<feature type="compositionally biased region" description="Basic and acidic residues" evidence="1">
    <location>
        <begin position="70"/>
        <end position="83"/>
    </location>
</feature>
<evidence type="ECO:0000313" key="4">
    <source>
        <dbReference type="Proteomes" id="UP000239863"/>
    </source>
</evidence>
<dbReference type="Proteomes" id="UP000239863">
    <property type="component" value="Unassembled WGS sequence"/>
</dbReference>
<name>A0A2S6FWG5_9CLOT</name>
<proteinExistence type="predicted"/>
<keyword evidence="2" id="KW-0812">Transmembrane</keyword>
<evidence type="ECO:0000256" key="2">
    <source>
        <dbReference type="SAM" id="Phobius"/>
    </source>
</evidence>
<evidence type="ECO:0000256" key="1">
    <source>
        <dbReference type="SAM" id="MobiDB-lite"/>
    </source>
</evidence>
<dbReference type="AlphaFoldDB" id="A0A2S6FWG5"/>
<organism evidence="3 4">
    <name type="scientific">Clostridium algidicarnis DSM 15099</name>
    <dbReference type="NCBI Taxonomy" id="1121295"/>
    <lineage>
        <taxon>Bacteria</taxon>
        <taxon>Bacillati</taxon>
        <taxon>Bacillota</taxon>
        <taxon>Clostridia</taxon>
        <taxon>Eubacteriales</taxon>
        <taxon>Clostridiaceae</taxon>
        <taxon>Clostridium</taxon>
    </lineage>
</organism>
<gene>
    <name evidence="3" type="ORF">BD821_11218</name>
</gene>
<feature type="region of interest" description="Disordered" evidence="1">
    <location>
        <begin position="62"/>
        <end position="85"/>
    </location>
</feature>
<reference evidence="3 4" key="1">
    <citation type="submission" date="2018-02" db="EMBL/GenBank/DDBJ databases">
        <title>Genomic Encyclopedia of Archaeal and Bacterial Type Strains, Phase II (KMG-II): from individual species to whole genera.</title>
        <authorList>
            <person name="Goeker M."/>
        </authorList>
    </citation>
    <scope>NUCLEOTIDE SEQUENCE [LARGE SCALE GENOMIC DNA]</scope>
    <source>
        <strain evidence="3 4">DSM 15099</strain>
    </source>
</reference>
<sequence length="266" mass="31383">MGKPSIFSKDYQRKMRKRRFKVVIIILIIIIALGTIFYSEYIPNFIEETKKQYKVNKEKQDIEEQQQIEEETKMKEETLKVDEKEDEESTEELYYEVRVTNDSIVKLIYEEQNQEKRYKFLDVNGQKVSFDINPSGKNMIIYEEDTQNLFIYDIDGQYVDGTLKGFTSSSSNKTFNKNEVLNQDPTYIWCGTPKFYNDNKIAYISQLPWFGKEEKYIWTLDLNDLSHKNTNISGQKLIINGIKDKGLEIDVDGTLNYITIDDNIIK</sequence>